<keyword evidence="10" id="KW-1185">Reference proteome</keyword>
<feature type="transmembrane region" description="Helical" evidence="7">
    <location>
        <begin position="176"/>
        <end position="197"/>
    </location>
</feature>
<dbReference type="InterPro" id="IPR051258">
    <property type="entry name" value="Diverse_Substrate_Transporter"/>
</dbReference>
<keyword evidence="4 7" id="KW-0812">Transmembrane</keyword>
<dbReference type="RefSeq" id="WP_204663552.1">
    <property type="nucleotide sequence ID" value="NZ_JAFBDT010000007.1"/>
</dbReference>
<accession>A0ABS2MQS0</accession>
<evidence type="ECO:0000256" key="3">
    <source>
        <dbReference type="ARBA" id="ARBA00022475"/>
    </source>
</evidence>
<evidence type="ECO:0000256" key="5">
    <source>
        <dbReference type="ARBA" id="ARBA00022989"/>
    </source>
</evidence>
<comment type="similarity">
    <text evidence="2">Belongs to the EamA transporter family.</text>
</comment>
<feature type="transmembrane region" description="Helical" evidence="7">
    <location>
        <begin position="144"/>
        <end position="164"/>
    </location>
</feature>
<keyword evidence="6 7" id="KW-0472">Membrane</keyword>
<feature type="transmembrane region" description="Helical" evidence="7">
    <location>
        <begin position="122"/>
        <end position="138"/>
    </location>
</feature>
<dbReference type="InterPro" id="IPR037185">
    <property type="entry name" value="EmrE-like"/>
</dbReference>
<feature type="transmembrane region" description="Helical" evidence="7">
    <location>
        <begin position="68"/>
        <end position="86"/>
    </location>
</feature>
<evidence type="ECO:0000256" key="6">
    <source>
        <dbReference type="ARBA" id="ARBA00023136"/>
    </source>
</evidence>
<feature type="domain" description="EamA" evidence="8">
    <location>
        <begin position="147"/>
        <end position="278"/>
    </location>
</feature>
<proteinExistence type="inferred from homology"/>
<comment type="caution">
    <text evidence="9">The sequence shown here is derived from an EMBL/GenBank/DDBJ whole genome shotgun (WGS) entry which is preliminary data.</text>
</comment>
<evidence type="ECO:0000313" key="10">
    <source>
        <dbReference type="Proteomes" id="UP000767854"/>
    </source>
</evidence>
<evidence type="ECO:0000256" key="1">
    <source>
        <dbReference type="ARBA" id="ARBA00004651"/>
    </source>
</evidence>
<feature type="transmembrane region" description="Helical" evidence="7">
    <location>
        <begin position="209"/>
        <end position="227"/>
    </location>
</feature>
<comment type="subcellular location">
    <subcellularLocation>
        <location evidence="1">Cell membrane</location>
        <topology evidence="1">Multi-pass membrane protein</topology>
    </subcellularLocation>
</comment>
<dbReference type="PANTHER" id="PTHR42920:SF5">
    <property type="entry name" value="EAMA DOMAIN-CONTAINING PROTEIN"/>
    <property type="match status" value="1"/>
</dbReference>
<dbReference type="Proteomes" id="UP000767854">
    <property type="component" value="Unassembled WGS sequence"/>
</dbReference>
<gene>
    <name evidence="9" type="ORF">JOC49_001290</name>
</gene>
<dbReference type="PANTHER" id="PTHR42920">
    <property type="entry name" value="OS03G0707200 PROTEIN-RELATED"/>
    <property type="match status" value="1"/>
</dbReference>
<feature type="transmembrane region" description="Helical" evidence="7">
    <location>
        <begin position="264"/>
        <end position="283"/>
    </location>
</feature>
<keyword evidence="3" id="KW-1003">Cell membrane</keyword>
<evidence type="ECO:0000256" key="4">
    <source>
        <dbReference type="ARBA" id="ARBA00022692"/>
    </source>
</evidence>
<organism evidence="9 10">
    <name type="scientific">Fusibacter tunisiensis</name>
    <dbReference type="NCBI Taxonomy" id="1008308"/>
    <lineage>
        <taxon>Bacteria</taxon>
        <taxon>Bacillati</taxon>
        <taxon>Bacillota</taxon>
        <taxon>Clostridia</taxon>
        <taxon>Eubacteriales</taxon>
        <taxon>Eubacteriales Family XII. Incertae Sedis</taxon>
        <taxon>Fusibacter</taxon>
    </lineage>
</organism>
<feature type="transmembrane region" description="Helical" evidence="7">
    <location>
        <begin position="92"/>
        <end position="113"/>
    </location>
</feature>
<evidence type="ECO:0000313" key="9">
    <source>
        <dbReference type="EMBL" id="MBM7561749.1"/>
    </source>
</evidence>
<reference evidence="9 10" key="1">
    <citation type="submission" date="2021-01" db="EMBL/GenBank/DDBJ databases">
        <title>Genomic Encyclopedia of Type Strains, Phase IV (KMG-IV): sequencing the most valuable type-strain genomes for metagenomic binning, comparative biology and taxonomic classification.</title>
        <authorList>
            <person name="Goeker M."/>
        </authorList>
    </citation>
    <scope>NUCLEOTIDE SEQUENCE [LARGE SCALE GENOMIC DNA]</scope>
    <source>
        <strain evidence="9 10">DSM 24436</strain>
    </source>
</reference>
<evidence type="ECO:0000256" key="7">
    <source>
        <dbReference type="SAM" id="Phobius"/>
    </source>
</evidence>
<name>A0ABS2MQS0_9FIRM</name>
<evidence type="ECO:0000256" key="2">
    <source>
        <dbReference type="ARBA" id="ARBA00007362"/>
    </source>
</evidence>
<feature type="domain" description="EamA" evidence="8">
    <location>
        <begin position="7"/>
        <end position="137"/>
    </location>
</feature>
<keyword evidence="5 7" id="KW-1133">Transmembrane helix</keyword>
<evidence type="ECO:0000259" key="8">
    <source>
        <dbReference type="Pfam" id="PF00892"/>
    </source>
</evidence>
<dbReference type="EMBL" id="JAFBDT010000007">
    <property type="protein sequence ID" value="MBM7561749.1"/>
    <property type="molecule type" value="Genomic_DNA"/>
</dbReference>
<sequence>MKKNWIYEVLLLLAVGLWGSSFALTKPLLSVMGVFTFMAYRFLIGGLALTFFLIIIGRFKPGRHQIKGGIITGLLLFLAFIFHTYGLKYTSASKNAFIVGSNVIFVPFIMMIFRKERQPKQVWFSTVLAIIGLGLVTLDGDLGGFNFGDALTVIGTLIISFYILSVEKYVREGSPLTVAAIQVTSVGIFSLVPTLIFETVSVEWTPLGIQNILILGIGCTSIAYVIANYCQQYLSAERTALLYVFEPIFGALLGMFLLGDRFGIQGIIGALLITFATAFPAMVGRGKL</sequence>
<feature type="transmembrane region" description="Helical" evidence="7">
    <location>
        <begin position="33"/>
        <end position="56"/>
    </location>
</feature>
<dbReference type="InterPro" id="IPR000620">
    <property type="entry name" value="EamA_dom"/>
</dbReference>
<dbReference type="SUPFAM" id="SSF103481">
    <property type="entry name" value="Multidrug resistance efflux transporter EmrE"/>
    <property type="match status" value="2"/>
</dbReference>
<protein>
    <submittedName>
        <fullName evidence="9">Drug/metabolite transporter (DMT)-like permease</fullName>
    </submittedName>
</protein>
<dbReference type="Pfam" id="PF00892">
    <property type="entry name" value="EamA"/>
    <property type="match status" value="2"/>
</dbReference>
<feature type="transmembrane region" description="Helical" evidence="7">
    <location>
        <begin position="239"/>
        <end position="258"/>
    </location>
</feature>